<sequence>MSFFGLSFKKAHRGAENATLEAFRNEITTALARSALNDAEFLPVGQLSRLVTSSNVRTLLPGASSSLVDFICRDARKVFLTVLWYSRDGLQSVMESFEQSGMTDSHLPIDNRKAGDGSCKAHTRGICSHDKALDVFHSWSLHDVPLFYRYQWTFCPPVFEQGNYGQTYNAEFILPSISLGTNEKGGYYPTATEAALHIDHIQDKSKEVARIGLQKYKNLHPELTYDVKIAWDRRTLEIQELSEARHEHLISYIGAFKHGVDFYVMIEQPESGSLRDFWESETTKCTGLDSERIMSILEQLVGLTAALEELHSRNTYTRVSKTGPANLLWSVRVLTPDNVVRFDDRTSAWLGTLKIANRGFTVTQNPFITACNDANVKWHTLASHYGAPELVTNQNPHMSNIQESDVWSMGCIILEFLIWLLYGLNGLHEFHREGTNLDIFRENVYFSIESNGKTAHVSSIVQKWMEKMLQADSGCSTQMTKVIRNLVLLVKDRLLVVKLFGQKRNITRESSRADLNELMRSLQRIKQTAMDRVDGQCFVMRGHQPGDETNSHSDTDLRSVFSEILSTTSQTASSFSQKQRDAVGLLVNLLFYNEGLGPLYSAAVTKVTLKKLERHLAGFFREYGDGLVKEAKSEPEIRVAEFVRRNARYVAREIILRLPEKSRLDLPIEPTECSKQMIEYWLTSTNDGIPRGRVLPLPDSTNFSLEKDDAEEVESDHGSTGGSSKEDYQVLEATKQFILSAEALWALQRSLKRWLGQDEAEDVGGSSAPTETVLVTTTYDNGGDRKQESRRLEAINDYEDMGPAVPHWEKLATAGSTWLLLVGLFWYWLVRLLDPPPKGAQRVPYICGCGHLQYLDVEELATGGVAEFQESIRRDVRSLRQHAPTGSNTSYTYLPPPVYLAPSRSSHGQNQACSTLPSTEHNMPTPLSTNITSQNSPIPANTTEGKYLLVCVNTKRGLTKLEHVDVSSITNDQFLFDQIRKAYCSVRQGHEWDITGLLPDRTPFPCWLMNALSILSSIMKPEIPGEEEVLHKKTYEYRPVPLNVRVLQIPGHELLKPGPHLSCFWSNRFPKKRKTVLLCDEQLECLGWGIHITEDWNKPLVTLLALLTMLLFGLFVVIYGVLSKDWATGATIASLLVAIV</sequence>
<feature type="domain" description="Protein kinase" evidence="3">
    <location>
        <begin position="153"/>
        <end position="488"/>
    </location>
</feature>
<evidence type="ECO:0000313" key="4">
    <source>
        <dbReference type="EMBL" id="KAF4459729.1"/>
    </source>
</evidence>
<dbReference type="SUPFAM" id="SSF56112">
    <property type="entry name" value="Protein kinase-like (PK-like)"/>
    <property type="match status" value="1"/>
</dbReference>
<name>A0A8H4L1Y2_9HYPO</name>
<evidence type="ECO:0000256" key="2">
    <source>
        <dbReference type="SAM" id="Phobius"/>
    </source>
</evidence>
<dbReference type="SMART" id="SM00220">
    <property type="entry name" value="S_TKc"/>
    <property type="match status" value="1"/>
</dbReference>
<keyword evidence="2" id="KW-0472">Membrane</keyword>
<dbReference type="InterPro" id="IPR011009">
    <property type="entry name" value="Kinase-like_dom_sf"/>
</dbReference>
<reference evidence="4 5" key="1">
    <citation type="submission" date="2020-01" db="EMBL/GenBank/DDBJ databases">
        <title>Identification and distribution of gene clusters putatively required for synthesis of sphingolipid metabolism inhibitors in phylogenetically diverse species of the filamentous fungus Fusarium.</title>
        <authorList>
            <person name="Kim H.-S."/>
            <person name="Busman M."/>
            <person name="Brown D.W."/>
            <person name="Divon H."/>
            <person name="Uhlig S."/>
            <person name="Proctor R.H."/>
        </authorList>
    </citation>
    <scope>NUCLEOTIDE SEQUENCE [LARGE SCALE GENOMIC DNA]</scope>
    <source>
        <strain evidence="4 5">NRRL 20459</strain>
    </source>
</reference>
<feature type="region of interest" description="Disordered" evidence="1">
    <location>
        <begin position="700"/>
        <end position="726"/>
    </location>
</feature>
<keyword evidence="5" id="KW-1185">Reference proteome</keyword>
<dbReference type="EMBL" id="JAADYS010002104">
    <property type="protein sequence ID" value="KAF4459729.1"/>
    <property type="molecule type" value="Genomic_DNA"/>
</dbReference>
<dbReference type="AlphaFoldDB" id="A0A8H4L1Y2"/>
<keyword evidence="4" id="KW-0418">Kinase</keyword>
<evidence type="ECO:0000256" key="1">
    <source>
        <dbReference type="SAM" id="MobiDB-lite"/>
    </source>
</evidence>
<feature type="non-terminal residue" evidence="4">
    <location>
        <position position="1"/>
    </location>
</feature>
<feature type="transmembrane region" description="Helical" evidence="2">
    <location>
        <begin position="1100"/>
        <end position="1122"/>
    </location>
</feature>
<proteinExistence type="predicted"/>
<dbReference type="Proteomes" id="UP000554235">
    <property type="component" value="Unassembled WGS sequence"/>
</dbReference>
<keyword evidence="4" id="KW-0808">Transferase</keyword>
<dbReference type="Gene3D" id="1.10.510.10">
    <property type="entry name" value="Transferase(Phosphotransferase) domain 1"/>
    <property type="match status" value="1"/>
</dbReference>
<organism evidence="4 5">
    <name type="scientific">Fusarium albosuccineum</name>
    <dbReference type="NCBI Taxonomy" id="1237068"/>
    <lineage>
        <taxon>Eukaryota</taxon>
        <taxon>Fungi</taxon>
        <taxon>Dikarya</taxon>
        <taxon>Ascomycota</taxon>
        <taxon>Pezizomycotina</taxon>
        <taxon>Sordariomycetes</taxon>
        <taxon>Hypocreomycetidae</taxon>
        <taxon>Hypocreales</taxon>
        <taxon>Nectriaceae</taxon>
        <taxon>Fusarium</taxon>
        <taxon>Fusarium decemcellulare species complex</taxon>
    </lineage>
</organism>
<comment type="caution">
    <text evidence="4">The sequence shown here is derived from an EMBL/GenBank/DDBJ whole genome shotgun (WGS) entry which is preliminary data.</text>
</comment>
<dbReference type="PANTHER" id="PTHR24359">
    <property type="entry name" value="SERINE/THREONINE-PROTEIN KINASE SBK1"/>
    <property type="match status" value="1"/>
</dbReference>
<dbReference type="GO" id="GO:0005524">
    <property type="term" value="F:ATP binding"/>
    <property type="evidence" value="ECO:0007669"/>
    <property type="project" value="InterPro"/>
</dbReference>
<keyword evidence="2" id="KW-1133">Transmembrane helix</keyword>
<dbReference type="GO" id="GO:0004674">
    <property type="term" value="F:protein serine/threonine kinase activity"/>
    <property type="evidence" value="ECO:0007669"/>
    <property type="project" value="TreeGrafter"/>
</dbReference>
<dbReference type="OrthoDB" id="409136at2759"/>
<gene>
    <name evidence="4" type="ORF">FALBO_13509</name>
</gene>
<keyword evidence="2" id="KW-0812">Transmembrane</keyword>
<protein>
    <submittedName>
        <fullName evidence="4">Serine threonine kinase</fullName>
    </submittedName>
</protein>
<evidence type="ECO:0000313" key="5">
    <source>
        <dbReference type="Proteomes" id="UP000554235"/>
    </source>
</evidence>
<dbReference type="Pfam" id="PF00069">
    <property type="entry name" value="Pkinase"/>
    <property type="match status" value="1"/>
</dbReference>
<dbReference type="InterPro" id="IPR000719">
    <property type="entry name" value="Prot_kinase_dom"/>
</dbReference>
<dbReference type="PROSITE" id="PS50011">
    <property type="entry name" value="PROTEIN_KINASE_DOM"/>
    <property type="match status" value="1"/>
</dbReference>
<accession>A0A8H4L1Y2</accession>
<dbReference type="PANTHER" id="PTHR24359:SF1">
    <property type="entry name" value="INHIBITOR OF NUCLEAR FACTOR KAPPA-B KINASE EPSILON SUBUNIT HOMOLOG 1-RELATED"/>
    <property type="match status" value="1"/>
</dbReference>
<evidence type="ECO:0000259" key="3">
    <source>
        <dbReference type="PROSITE" id="PS50011"/>
    </source>
</evidence>